<name>A0AAU7CRY5_9BACT</name>
<evidence type="ECO:0000256" key="1">
    <source>
        <dbReference type="ARBA" id="ARBA00022898"/>
    </source>
</evidence>
<protein>
    <recommendedName>
        <fullName evidence="2">Pyridoxal phosphate homeostasis protein</fullName>
        <shortName evidence="2">PLP homeostasis protein</shortName>
    </recommendedName>
</protein>
<dbReference type="InterPro" id="IPR011078">
    <property type="entry name" value="PyrdxlP_homeostasis"/>
</dbReference>
<dbReference type="PANTHER" id="PTHR10146">
    <property type="entry name" value="PROLINE SYNTHETASE CO-TRANSCRIBED BACTERIAL HOMOLOG PROTEIN"/>
    <property type="match status" value="1"/>
</dbReference>
<gene>
    <name evidence="6" type="ORF">V5E97_17270</name>
</gene>
<dbReference type="PIRSF" id="PIRSF004848">
    <property type="entry name" value="YBL036c_PLPDEIII"/>
    <property type="match status" value="1"/>
</dbReference>
<feature type="domain" description="Alanine racemase N-terminal" evidence="5">
    <location>
        <begin position="9"/>
        <end position="225"/>
    </location>
</feature>
<dbReference type="NCBIfam" id="TIGR00044">
    <property type="entry name" value="YggS family pyridoxal phosphate-dependent enzyme"/>
    <property type="match status" value="1"/>
</dbReference>
<dbReference type="InterPro" id="IPR001608">
    <property type="entry name" value="Ala_racemase_N"/>
</dbReference>
<dbReference type="SUPFAM" id="SSF51419">
    <property type="entry name" value="PLP-binding barrel"/>
    <property type="match status" value="1"/>
</dbReference>
<dbReference type="PANTHER" id="PTHR10146:SF14">
    <property type="entry name" value="PYRIDOXAL PHOSPHATE HOMEOSTASIS PROTEIN"/>
    <property type="match status" value="1"/>
</dbReference>
<evidence type="ECO:0000259" key="5">
    <source>
        <dbReference type="Pfam" id="PF01168"/>
    </source>
</evidence>
<sequence>MDTAVLRHNLDSVRQRIAEAAQRSGRSSDEVTLVVVTKRHPVAVIPPLVALGALDLGENYPQELWEKVNSLGNSTVRWHLIGHLQSNKAKKTVPMVRMIHAVDSLRLLQGLDALVADLETAPSVCLQVNTSNEPAKHGWSADEILADAEAIAAIRNLHVAGLMTMAALDTTSATARPSFILLREVQERLQKRTGLRLEHLSMGMSNDFETAIEEGATIVRVGSAILEGVFP</sequence>
<reference evidence="6" key="1">
    <citation type="submission" date="2024-05" db="EMBL/GenBank/DDBJ databases">
        <title>Planctomycetes of the genus Singulisphaera possess chitinolytic capabilities.</title>
        <authorList>
            <person name="Ivanova A."/>
        </authorList>
    </citation>
    <scope>NUCLEOTIDE SEQUENCE</scope>
    <source>
        <strain evidence="6">Ch08T</strain>
    </source>
</reference>
<keyword evidence="1 2" id="KW-0663">Pyridoxal phosphate</keyword>
<evidence type="ECO:0000256" key="4">
    <source>
        <dbReference type="RuleBase" id="RU004514"/>
    </source>
</evidence>
<dbReference type="HAMAP" id="MF_02087">
    <property type="entry name" value="PLP_homeostasis"/>
    <property type="match status" value="1"/>
</dbReference>
<dbReference type="AlphaFoldDB" id="A0AAU7CRY5"/>
<dbReference type="CDD" id="cd00635">
    <property type="entry name" value="PLPDE_III_YBL036c_like"/>
    <property type="match status" value="1"/>
</dbReference>
<accession>A0AAU7CRY5</accession>
<dbReference type="InterPro" id="IPR029066">
    <property type="entry name" value="PLP-binding_barrel"/>
</dbReference>
<dbReference type="Pfam" id="PF01168">
    <property type="entry name" value="Ala_racemase_N"/>
    <property type="match status" value="1"/>
</dbReference>
<dbReference type="Gene3D" id="3.20.20.10">
    <property type="entry name" value="Alanine racemase"/>
    <property type="match status" value="1"/>
</dbReference>
<proteinExistence type="inferred from homology"/>
<organism evidence="6">
    <name type="scientific">Singulisphaera sp. Ch08</name>
    <dbReference type="NCBI Taxonomy" id="3120278"/>
    <lineage>
        <taxon>Bacteria</taxon>
        <taxon>Pseudomonadati</taxon>
        <taxon>Planctomycetota</taxon>
        <taxon>Planctomycetia</taxon>
        <taxon>Isosphaerales</taxon>
        <taxon>Isosphaeraceae</taxon>
        <taxon>Singulisphaera</taxon>
    </lineage>
</organism>
<dbReference type="RefSeq" id="WP_406700554.1">
    <property type="nucleotide sequence ID" value="NZ_CP155447.1"/>
</dbReference>
<evidence type="ECO:0000256" key="2">
    <source>
        <dbReference type="HAMAP-Rule" id="MF_02087"/>
    </source>
</evidence>
<evidence type="ECO:0000256" key="3">
    <source>
        <dbReference type="PIRSR" id="PIRSR004848-1"/>
    </source>
</evidence>
<comment type="function">
    <text evidence="2">Pyridoxal 5'-phosphate (PLP)-binding protein, which is involved in PLP homeostasis.</text>
</comment>
<dbReference type="EMBL" id="CP155447">
    <property type="protein sequence ID" value="XBH07715.1"/>
    <property type="molecule type" value="Genomic_DNA"/>
</dbReference>
<dbReference type="FunFam" id="3.20.20.10:FF:000018">
    <property type="entry name" value="Pyridoxal phosphate homeostasis protein"/>
    <property type="match status" value="1"/>
</dbReference>
<dbReference type="GO" id="GO:0030170">
    <property type="term" value="F:pyridoxal phosphate binding"/>
    <property type="evidence" value="ECO:0007669"/>
    <property type="project" value="UniProtKB-UniRule"/>
</dbReference>
<feature type="modified residue" description="N6-(pyridoxal phosphate)lysine" evidence="2 3">
    <location>
        <position position="38"/>
    </location>
</feature>
<comment type="similarity">
    <text evidence="2 4">Belongs to the pyridoxal phosphate-binding protein YggS/PROSC family.</text>
</comment>
<comment type="cofactor">
    <cofactor evidence="3">
        <name>pyridoxal 5'-phosphate</name>
        <dbReference type="ChEBI" id="CHEBI:597326"/>
    </cofactor>
</comment>
<evidence type="ECO:0000313" key="6">
    <source>
        <dbReference type="EMBL" id="XBH07715.1"/>
    </source>
</evidence>